<evidence type="ECO:0000256" key="1">
    <source>
        <dbReference type="SAM" id="MobiDB-lite"/>
    </source>
</evidence>
<dbReference type="PANTHER" id="PTHR12963:SF4">
    <property type="entry name" value="ACTIVATING SIGNAL COINTEGRATOR 1"/>
    <property type="match status" value="1"/>
</dbReference>
<dbReference type="GO" id="GO:0008270">
    <property type="term" value="F:zinc ion binding"/>
    <property type="evidence" value="ECO:0007669"/>
    <property type="project" value="InterPro"/>
</dbReference>
<dbReference type="GO" id="GO:0045893">
    <property type="term" value="P:positive regulation of DNA-templated transcription"/>
    <property type="evidence" value="ECO:0007669"/>
    <property type="project" value="TreeGrafter"/>
</dbReference>
<evidence type="ECO:0000313" key="3">
    <source>
        <dbReference type="EMBL" id="CAI2366667.1"/>
    </source>
</evidence>
<reference evidence="3" key="1">
    <citation type="submission" date="2023-07" db="EMBL/GenBank/DDBJ databases">
        <authorList>
            <consortium name="AG Swart"/>
            <person name="Singh M."/>
            <person name="Singh A."/>
            <person name="Seah K."/>
            <person name="Emmerich C."/>
        </authorList>
    </citation>
    <scope>NUCLEOTIDE SEQUENCE</scope>
    <source>
        <strain evidence="3">DP1</strain>
    </source>
</reference>
<keyword evidence="4" id="KW-1185">Reference proteome</keyword>
<feature type="compositionally biased region" description="Basic and acidic residues" evidence="1">
    <location>
        <begin position="7"/>
        <end position="52"/>
    </location>
</feature>
<dbReference type="Pfam" id="PF06221">
    <property type="entry name" value="zf-C2HC5"/>
    <property type="match status" value="1"/>
</dbReference>
<dbReference type="Proteomes" id="UP001295684">
    <property type="component" value="Unassembled WGS sequence"/>
</dbReference>
<name>A0AAD1UHB1_EUPCR</name>
<feature type="region of interest" description="Disordered" evidence="1">
    <location>
        <begin position="1"/>
        <end position="53"/>
    </location>
</feature>
<dbReference type="GO" id="GO:0180022">
    <property type="term" value="C:RQC-trigger complex"/>
    <property type="evidence" value="ECO:0007669"/>
    <property type="project" value="InterPro"/>
</dbReference>
<dbReference type="GO" id="GO:0072344">
    <property type="term" value="P:rescue of stalled ribosome"/>
    <property type="evidence" value="ECO:0007669"/>
    <property type="project" value="InterPro"/>
</dbReference>
<evidence type="ECO:0000259" key="2">
    <source>
        <dbReference type="Pfam" id="PF06221"/>
    </source>
</evidence>
<dbReference type="PANTHER" id="PTHR12963">
    <property type="entry name" value="THYROID RECEPTOR INTERACTING PROTEIN RELATED"/>
    <property type="match status" value="1"/>
</dbReference>
<dbReference type="InterPro" id="IPR009349">
    <property type="entry name" value="TRIP4/RQT4_C2HC5_Znf"/>
</dbReference>
<protein>
    <recommendedName>
        <fullName evidence="2">TRIP4/RQT4 C2HC5-type zinc finger domain-containing protein</fullName>
    </recommendedName>
</protein>
<accession>A0AAD1UHB1</accession>
<sequence length="351" mass="40725">MNKKNAARFDKELRKPDFSNFRTEKDHMEAKRKKLEEEARKKRNEEQREMNKKAAKFGTRQMCHCQGLVHQLVSNCTGCGRIICEQEGEGDCLFCKQKGYTNVYVESWKLVDQSENKSLDPAYAQAVQKRNRLLEFDKGGVTHSSIKDQGADWYELENNTWESKENRVMAKKMREIEEQNKEMEESALYVSIGGGKGDDFVSLKAGVVKSNEEIATEANDYINQLAMNNLERNQQFEDEEQIFEDFKDIRITSCSVMDQRAKELIDKCREDALRAEEEMIENSKKIKAKAENQGILESLSERLQSENPFDDFKKHLDQALKEQEADKEKDSKKEGENKSDDGHDPKFLKMD</sequence>
<proteinExistence type="predicted"/>
<dbReference type="GO" id="GO:0005634">
    <property type="term" value="C:nucleus"/>
    <property type="evidence" value="ECO:0007669"/>
    <property type="project" value="InterPro"/>
</dbReference>
<dbReference type="InterPro" id="IPR039128">
    <property type="entry name" value="TRIP4-like"/>
</dbReference>
<feature type="region of interest" description="Disordered" evidence="1">
    <location>
        <begin position="299"/>
        <end position="351"/>
    </location>
</feature>
<dbReference type="EMBL" id="CAMPGE010007752">
    <property type="protein sequence ID" value="CAI2366667.1"/>
    <property type="molecule type" value="Genomic_DNA"/>
</dbReference>
<feature type="domain" description="TRIP4/RQT4 C2HC5-type zinc finger" evidence="2">
    <location>
        <begin position="60"/>
        <end position="98"/>
    </location>
</feature>
<dbReference type="AlphaFoldDB" id="A0AAD1UHB1"/>
<comment type="caution">
    <text evidence="3">The sequence shown here is derived from an EMBL/GenBank/DDBJ whole genome shotgun (WGS) entry which is preliminary data.</text>
</comment>
<evidence type="ECO:0000313" key="4">
    <source>
        <dbReference type="Proteomes" id="UP001295684"/>
    </source>
</evidence>
<organism evidence="3 4">
    <name type="scientific">Euplotes crassus</name>
    <dbReference type="NCBI Taxonomy" id="5936"/>
    <lineage>
        <taxon>Eukaryota</taxon>
        <taxon>Sar</taxon>
        <taxon>Alveolata</taxon>
        <taxon>Ciliophora</taxon>
        <taxon>Intramacronucleata</taxon>
        <taxon>Spirotrichea</taxon>
        <taxon>Hypotrichia</taxon>
        <taxon>Euplotida</taxon>
        <taxon>Euplotidae</taxon>
        <taxon>Moneuplotes</taxon>
    </lineage>
</organism>
<gene>
    <name evidence="3" type="ORF">ECRASSUSDP1_LOCUS7940</name>
</gene>